<protein>
    <submittedName>
        <fullName evidence="1">Uncharacterized protein</fullName>
    </submittedName>
</protein>
<keyword evidence="2" id="KW-1185">Reference proteome</keyword>
<reference evidence="1 2" key="1">
    <citation type="submission" date="2019-10" db="EMBL/GenBank/DDBJ databases">
        <authorList>
            <person name="Palmer J.M."/>
        </authorList>
    </citation>
    <scope>NUCLEOTIDE SEQUENCE [LARGE SCALE GENOMIC DNA]</scope>
    <source>
        <strain evidence="1 2">TWF694</strain>
    </source>
</reference>
<proteinExistence type="predicted"/>
<dbReference type="AlphaFoldDB" id="A0AAV9XQZ7"/>
<sequence length="550" mass="62534">MSSLSSSISTSSHIESASDPFLDTAYEELLKKHQCRAINLLIQGDLSPIDPLISDTSCEMRPMFVLDMHHKINTYFSRKPKEALRSALKTVAEYTLIRAADKQDTKCRTIEDVLGSGPNPPKYNHLIEEMHELLGAENVKLLGLCYSLSIWRYLAYDEFNTPFFGCPTDIPLFHKRAAGLRYELARLCVSYFDKLVRGLSIDVKPTLERNGISQSISIEQQLLQAVQRMRSIIPQTDGQGIEVMAAYPQFRMLFLHEYNQDRPIVISMQRIRIDKSNPEKITYTLMDARALYFKADKIKRRFALNRNPGLSQRRQPAVHFACWNTYIADSTSAGRGLDAEDDNEEYYGALERCDLSWLVMTSMADHPAFAAGAIDGDMDCGEIFRDICEPYKSYDVPKYTRQSCEGFHSGKSDPTTKTLNLHEEWEAASQIAKGLGLIDARKLQYGNKFGKCYERITRAVDFQIEHVRIKSFDQAEQSCKDLTSLHTRARAAGGSIGQFVVRVGSFGVSVSERQDGDYLSNNKLVNKKVKLKKEYLERFPRNAVFLNRVN</sequence>
<dbReference type="EMBL" id="JAVHJO010000001">
    <property type="protein sequence ID" value="KAK6544017.1"/>
    <property type="molecule type" value="Genomic_DNA"/>
</dbReference>
<dbReference type="Proteomes" id="UP001365542">
    <property type="component" value="Unassembled WGS sequence"/>
</dbReference>
<name>A0AAV9XQZ7_9PEZI</name>
<accession>A0AAV9XQZ7</accession>
<evidence type="ECO:0000313" key="2">
    <source>
        <dbReference type="Proteomes" id="UP001365542"/>
    </source>
</evidence>
<gene>
    <name evidence="1" type="ORF">TWF694_000731</name>
</gene>
<comment type="caution">
    <text evidence="1">The sequence shown here is derived from an EMBL/GenBank/DDBJ whole genome shotgun (WGS) entry which is preliminary data.</text>
</comment>
<organism evidence="1 2">
    <name type="scientific">Orbilia ellipsospora</name>
    <dbReference type="NCBI Taxonomy" id="2528407"/>
    <lineage>
        <taxon>Eukaryota</taxon>
        <taxon>Fungi</taxon>
        <taxon>Dikarya</taxon>
        <taxon>Ascomycota</taxon>
        <taxon>Pezizomycotina</taxon>
        <taxon>Orbiliomycetes</taxon>
        <taxon>Orbiliales</taxon>
        <taxon>Orbiliaceae</taxon>
        <taxon>Orbilia</taxon>
    </lineage>
</organism>
<evidence type="ECO:0000313" key="1">
    <source>
        <dbReference type="EMBL" id="KAK6544017.1"/>
    </source>
</evidence>